<gene>
    <name evidence="7" type="ORF">GIY56_15675</name>
</gene>
<keyword evidence="3" id="KW-0285">Flavoprotein</keyword>
<dbReference type="GO" id="GO:0016491">
    <property type="term" value="F:oxidoreductase activity"/>
    <property type="evidence" value="ECO:0007669"/>
    <property type="project" value="UniProtKB-KW"/>
</dbReference>
<dbReference type="SUPFAM" id="SSF55469">
    <property type="entry name" value="FMN-dependent nitroreductase-like"/>
    <property type="match status" value="1"/>
</dbReference>
<evidence type="ECO:0000256" key="2">
    <source>
        <dbReference type="ARBA" id="ARBA00007118"/>
    </source>
</evidence>
<evidence type="ECO:0000256" key="3">
    <source>
        <dbReference type="ARBA" id="ARBA00022630"/>
    </source>
</evidence>
<dbReference type="CDD" id="cd02136">
    <property type="entry name" value="PnbA_NfnB-like"/>
    <property type="match status" value="1"/>
</dbReference>
<evidence type="ECO:0000256" key="4">
    <source>
        <dbReference type="ARBA" id="ARBA00022643"/>
    </source>
</evidence>
<dbReference type="Gene3D" id="3.40.109.10">
    <property type="entry name" value="NADH Oxidase"/>
    <property type="match status" value="1"/>
</dbReference>
<evidence type="ECO:0000256" key="1">
    <source>
        <dbReference type="ARBA" id="ARBA00001917"/>
    </source>
</evidence>
<evidence type="ECO:0000259" key="6">
    <source>
        <dbReference type="Pfam" id="PF00881"/>
    </source>
</evidence>
<comment type="caution">
    <text evidence="7">The sequence shown here is derived from an EMBL/GenBank/DDBJ whole genome shotgun (WGS) entry which is preliminary data.</text>
</comment>
<dbReference type="EMBL" id="WMBT01000014">
    <property type="protein sequence ID" value="MTE01729.1"/>
    <property type="molecule type" value="Genomic_DNA"/>
</dbReference>
<organism evidence="7 8">
    <name type="scientific">Paracoccus lichenicola</name>
    <dbReference type="NCBI Taxonomy" id="2665644"/>
    <lineage>
        <taxon>Bacteria</taxon>
        <taxon>Pseudomonadati</taxon>
        <taxon>Pseudomonadota</taxon>
        <taxon>Alphaproteobacteria</taxon>
        <taxon>Rhodobacterales</taxon>
        <taxon>Paracoccaceae</taxon>
        <taxon>Paracoccus</taxon>
    </lineage>
</organism>
<reference evidence="7 8" key="1">
    <citation type="submission" date="2019-11" db="EMBL/GenBank/DDBJ databases">
        <authorList>
            <person name="Lang L."/>
        </authorList>
    </citation>
    <scope>NUCLEOTIDE SEQUENCE [LARGE SCALE GENOMIC DNA]</scope>
    <source>
        <strain evidence="7 8">YIM 132242</strain>
    </source>
</reference>
<keyword evidence="4" id="KW-0288">FMN</keyword>
<feature type="domain" description="Nitroreductase" evidence="6">
    <location>
        <begin position="8"/>
        <end position="195"/>
    </location>
</feature>
<dbReference type="InterPro" id="IPR029479">
    <property type="entry name" value="Nitroreductase"/>
</dbReference>
<comment type="similarity">
    <text evidence="2">Belongs to the nitroreductase family.</text>
</comment>
<comment type="cofactor">
    <cofactor evidence="1">
        <name>FMN</name>
        <dbReference type="ChEBI" id="CHEBI:58210"/>
    </cofactor>
</comment>
<dbReference type="PANTHER" id="PTHR43673">
    <property type="entry name" value="NAD(P)H NITROREDUCTASE YDGI-RELATED"/>
    <property type="match status" value="1"/>
</dbReference>
<name>A0A6L6HTL7_9RHOB</name>
<evidence type="ECO:0000313" key="7">
    <source>
        <dbReference type="EMBL" id="MTE01729.1"/>
    </source>
</evidence>
<proteinExistence type="inferred from homology"/>
<dbReference type="InterPro" id="IPR000415">
    <property type="entry name" value="Nitroreductase-like"/>
</dbReference>
<dbReference type="Proteomes" id="UP000481417">
    <property type="component" value="Unassembled WGS sequence"/>
</dbReference>
<evidence type="ECO:0000313" key="8">
    <source>
        <dbReference type="Proteomes" id="UP000481417"/>
    </source>
</evidence>
<keyword evidence="5" id="KW-0560">Oxidoreductase</keyword>
<dbReference type="PANTHER" id="PTHR43673:SF2">
    <property type="entry name" value="NITROREDUCTASE"/>
    <property type="match status" value="1"/>
</dbReference>
<protein>
    <submittedName>
        <fullName evidence="7">Nitroreductase</fullName>
    </submittedName>
</protein>
<keyword evidence="8" id="KW-1185">Reference proteome</keyword>
<dbReference type="Pfam" id="PF00881">
    <property type="entry name" value="Nitroreductase"/>
    <property type="match status" value="1"/>
</dbReference>
<evidence type="ECO:0000256" key="5">
    <source>
        <dbReference type="ARBA" id="ARBA00023002"/>
    </source>
</evidence>
<sequence length="225" mass="24775">MTLDEALAERRSVRGYLPDEVPQDTLREVLGLAQLAPSNCNIQPWITHVLSGPSLRSLGRKMVAAAEAGIAPDPDFTADRKFEGVYRARQIDAAVQLYGAMGIDRHDRPRRDWAYRRNLDFFGAPHAALIFLHHTFQEREAVDLGIYAQTLMLLLTSRGISSCAQGALGLYPGIIRGHLGLPDTHRLIFGISFGYEDPAVEANSARVGRAGLDEAVIFHRDGETA</sequence>
<dbReference type="AlphaFoldDB" id="A0A6L6HTL7"/>
<accession>A0A6L6HTL7</accession>